<dbReference type="SUPFAM" id="SSF46894">
    <property type="entry name" value="C-terminal effector domain of the bipartite response regulators"/>
    <property type="match status" value="1"/>
</dbReference>
<name>A0A0K2SK45_LIMPI</name>
<dbReference type="OrthoDB" id="9783788at2"/>
<dbReference type="GO" id="GO:0016987">
    <property type="term" value="F:sigma factor activity"/>
    <property type="evidence" value="ECO:0007669"/>
    <property type="project" value="UniProtKB-KW"/>
</dbReference>
<organism evidence="9 10">
    <name type="scientific">Limnochorda pilosa</name>
    <dbReference type="NCBI Taxonomy" id="1555112"/>
    <lineage>
        <taxon>Bacteria</taxon>
        <taxon>Bacillati</taxon>
        <taxon>Bacillota</taxon>
        <taxon>Limnochordia</taxon>
        <taxon>Limnochordales</taxon>
        <taxon>Limnochordaceae</taxon>
        <taxon>Limnochorda</taxon>
    </lineage>
</organism>
<dbReference type="KEGG" id="lpil:LIP_1624"/>
<dbReference type="InterPro" id="IPR013325">
    <property type="entry name" value="RNA_pol_sigma_r2"/>
</dbReference>
<evidence type="ECO:0000259" key="8">
    <source>
        <dbReference type="Pfam" id="PF04542"/>
    </source>
</evidence>
<evidence type="ECO:0000256" key="3">
    <source>
        <dbReference type="ARBA" id="ARBA00023015"/>
    </source>
</evidence>
<dbReference type="InterPro" id="IPR007627">
    <property type="entry name" value="RNA_pol_sigma70_r2"/>
</dbReference>
<evidence type="ECO:0000313" key="9">
    <source>
        <dbReference type="EMBL" id="BAS27470.1"/>
    </source>
</evidence>
<evidence type="ECO:0000256" key="1">
    <source>
        <dbReference type="ARBA" id="ARBA00007788"/>
    </source>
</evidence>
<evidence type="ECO:0000256" key="4">
    <source>
        <dbReference type="ARBA" id="ARBA00023082"/>
    </source>
</evidence>
<evidence type="ECO:0000313" key="10">
    <source>
        <dbReference type="Proteomes" id="UP000065807"/>
    </source>
</evidence>
<dbReference type="InterPro" id="IPR016032">
    <property type="entry name" value="Sig_transdc_resp-reg_C-effctor"/>
</dbReference>
<keyword evidence="4" id="KW-0731">Sigma factor</keyword>
<keyword evidence="10" id="KW-1185">Reference proteome</keyword>
<keyword evidence="3" id="KW-0805">Transcription regulation</keyword>
<comment type="function">
    <text evidence="7">Sigma factors are initiation factors that promote the attachment of RNA polymerase to specific initiation sites and are then released. Sigma-S contributes to the protection against external stress, thus playing a role in cellular fitness and survival.</text>
</comment>
<feature type="domain" description="RNA polymerase sigma-70 region 2" evidence="8">
    <location>
        <begin position="27"/>
        <end position="95"/>
    </location>
</feature>
<dbReference type="InterPro" id="IPR036388">
    <property type="entry name" value="WH-like_DNA-bd_sf"/>
</dbReference>
<evidence type="ECO:0000256" key="6">
    <source>
        <dbReference type="ARBA" id="ARBA00023163"/>
    </source>
</evidence>
<dbReference type="NCBIfam" id="TIGR02937">
    <property type="entry name" value="sigma70-ECF"/>
    <property type="match status" value="1"/>
</dbReference>
<keyword evidence="6" id="KW-0804">Transcription</keyword>
<evidence type="ECO:0000256" key="5">
    <source>
        <dbReference type="ARBA" id="ARBA00023125"/>
    </source>
</evidence>
<evidence type="ECO:0000256" key="2">
    <source>
        <dbReference type="ARBA" id="ARBA00021245"/>
    </source>
</evidence>
<dbReference type="PANTHER" id="PTHR30385">
    <property type="entry name" value="SIGMA FACTOR F FLAGELLAR"/>
    <property type="match status" value="1"/>
</dbReference>
<proteinExistence type="inferred from homology"/>
<gene>
    <name evidence="9" type="ORF">LIP_1624</name>
</gene>
<dbReference type="EMBL" id="AP014924">
    <property type="protein sequence ID" value="BAS27470.1"/>
    <property type="molecule type" value="Genomic_DNA"/>
</dbReference>
<dbReference type="GO" id="GO:0003677">
    <property type="term" value="F:DNA binding"/>
    <property type="evidence" value="ECO:0007669"/>
    <property type="project" value="UniProtKB-KW"/>
</dbReference>
<dbReference type="SUPFAM" id="SSF88946">
    <property type="entry name" value="Sigma2 domain of RNA polymerase sigma factors"/>
    <property type="match status" value="1"/>
</dbReference>
<comment type="similarity">
    <text evidence="1">Belongs to the sigma-70 factor family.</text>
</comment>
<sequence>MASANQKRDLELLLRIERKDPEAQEELIRKYTPMVRHIVRRHYARAMDFEDLCQEGFIGLLQAIDQYDPTRYDVAFSSFAYLCIIRKVYNAIKSANGARNRPLNTAVSLQHAVQGQQDRTVQETIPSDEPDPLEQVDERLSAGRLQQVLAHHLSILEYTVAAFLAQGYSAQEIVREVGVNAKAVDNARTRVRAKLGRLLRQYGTLLNPTLPLAARRRTDLYVQLPQRHQAG</sequence>
<accession>A0A0K2SK45</accession>
<dbReference type="PANTHER" id="PTHR30385:SF1">
    <property type="entry name" value="RNA POLYMERASE SIGMA-H FACTOR"/>
    <property type="match status" value="1"/>
</dbReference>
<dbReference type="Gene3D" id="1.20.120.1810">
    <property type="match status" value="1"/>
</dbReference>
<dbReference type="STRING" id="1555112.LIP_1624"/>
<dbReference type="RefSeq" id="WP_068136371.1">
    <property type="nucleotide sequence ID" value="NZ_AP014924.1"/>
</dbReference>
<keyword evidence="5" id="KW-0238">DNA-binding</keyword>
<reference evidence="10" key="1">
    <citation type="submission" date="2015-07" db="EMBL/GenBank/DDBJ databases">
        <title>Complete genome sequence and phylogenetic analysis of Limnochorda pilosa.</title>
        <authorList>
            <person name="Watanabe M."/>
            <person name="Kojima H."/>
            <person name="Fukui M."/>
        </authorList>
    </citation>
    <scope>NUCLEOTIDE SEQUENCE [LARGE SCALE GENOMIC DNA]</scope>
    <source>
        <strain evidence="10">HC45</strain>
    </source>
</reference>
<dbReference type="GO" id="GO:0006352">
    <property type="term" value="P:DNA-templated transcription initiation"/>
    <property type="evidence" value="ECO:0007669"/>
    <property type="project" value="InterPro"/>
</dbReference>
<dbReference type="Proteomes" id="UP000065807">
    <property type="component" value="Chromosome"/>
</dbReference>
<protein>
    <recommendedName>
        <fullName evidence="2">RNA polymerase sigma factor SigS</fullName>
    </recommendedName>
</protein>
<dbReference type="InterPro" id="IPR014284">
    <property type="entry name" value="RNA_pol_sigma-70_dom"/>
</dbReference>
<reference evidence="10" key="2">
    <citation type="journal article" date="2016" name="Int. J. Syst. Evol. Microbiol.">
        <title>Complete genome sequence and cell structure of Limnochorda pilosa, a Gram-negative spore-former within the phylum Firmicutes.</title>
        <authorList>
            <person name="Watanabe M."/>
            <person name="Kojima H."/>
            <person name="Fukui M."/>
        </authorList>
    </citation>
    <scope>NUCLEOTIDE SEQUENCE [LARGE SCALE GENOMIC DNA]</scope>
    <source>
        <strain evidence="10">HC45</strain>
    </source>
</reference>
<evidence type="ECO:0000256" key="7">
    <source>
        <dbReference type="ARBA" id="ARBA00024701"/>
    </source>
</evidence>
<dbReference type="Pfam" id="PF04542">
    <property type="entry name" value="Sigma70_r2"/>
    <property type="match status" value="1"/>
</dbReference>
<dbReference type="Gene3D" id="1.10.10.10">
    <property type="entry name" value="Winged helix-like DNA-binding domain superfamily/Winged helix DNA-binding domain"/>
    <property type="match status" value="1"/>
</dbReference>
<dbReference type="AlphaFoldDB" id="A0A0K2SK45"/>